<protein>
    <submittedName>
        <fullName evidence="2">Nuclear export mediator factor Nemf-like protein</fullName>
    </submittedName>
</protein>
<dbReference type="EMBL" id="AWUE01012442">
    <property type="protein sequence ID" value="OMP09181.1"/>
    <property type="molecule type" value="Genomic_DNA"/>
</dbReference>
<comment type="caution">
    <text evidence="2">The sequence shown here is derived from an EMBL/GenBank/DDBJ whole genome shotgun (WGS) entry which is preliminary data.</text>
</comment>
<feature type="region of interest" description="Disordered" evidence="1">
    <location>
        <begin position="26"/>
        <end position="56"/>
    </location>
</feature>
<evidence type="ECO:0000313" key="2">
    <source>
        <dbReference type="EMBL" id="OMP09181.1"/>
    </source>
</evidence>
<keyword evidence="3" id="KW-1185">Reference proteome</keyword>
<accession>A0A1R3KQ25</accession>
<feature type="compositionally biased region" description="Polar residues" evidence="1">
    <location>
        <begin position="36"/>
        <end position="56"/>
    </location>
</feature>
<name>A0A1R3KQ25_9ROSI</name>
<dbReference type="Proteomes" id="UP000187203">
    <property type="component" value="Unassembled WGS sequence"/>
</dbReference>
<evidence type="ECO:0000256" key="1">
    <source>
        <dbReference type="SAM" id="MobiDB-lite"/>
    </source>
</evidence>
<evidence type="ECO:0000313" key="3">
    <source>
        <dbReference type="Proteomes" id="UP000187203"/>
    </source>
</evidence>
<dbReference type="AlphaFoldDB" id="A0A1R3KQ25"/>
<reference evidence="3" key="1">
    <citation type="submission" date="2013-09" db="EMBL/GenBank/DDBJ databases">
        <title>Corchorus olitorius genome sequencing.</title>
        <authorList>
            <person name="Alam M."/>
            <person name="Haque M.S."/>
            <person name="Islam M.S."/>
            <person name="Emdad E.M."/>
            <person name="Islam M.M."/>
            <person name="Ahmed B."/>
            <person name="Halim A."/>
            <person name="Hossen Q.M.M."/>
            <person name="Hossain M.Z."/>
            <person name="Ahmed R."/>
            <person name="Khan M.M."/>
            <person name="Islam R."/>
            <person name="Rashid M.M."/>
            <person name="Khan S.A."/>
            <person name="Rahman M.S."/>
            <person name="Alam M."/>
            <person name="Yahiya A.S."/>
            <person name="Khan M.S."/>
            <person name="Azam M.S."/>
            <person name="Haque T."/>
            <person name="Lashkar M.Z.H."/>
            <person name="Akhand A.I."/>
            <person name="Morshed G."/>
            <person name="Roy S."/>
            <person name="Uddin K.S."/>
            <person name="Rabeya T."/>
            <person name="Hossain A.S."/>
            <person name="Chowdhury A."/>
            <person name="Snigdha A.R."/>
            <person name="Mortoza M.S."/>
            <person name="Matin S.A."/>
            <person name="Hoque S.M.E."/>
            <person name="Islam M.K."/>
            <person name="Roy D.K."/>
            <person name="Haider R."/>
            <person name="Moosa M.M."/>
            <person name="Elias S.M."/>
            <person name="Hasan A.M."/>
            <person name="Jahan S."/>
            <person name="Shafiuddin M."/>
            <person name="Mahmood N."/>
            <person name="Shommy N.S."/>
        </authorList>
    </citation>
    <scope>NUCLEOTIDE SEQUENCE [LARGE SCALE GENOMIC DNA]</scope>
    <source>
        <strain evidence="3">cv. O-4</strain>
    </source>
</reference>
<sequence length="90" mass="9868">MAGIKLFPFLLDPSLNFGSSDLMQTLSSKDGKQEQQIHPSSLTNQDDNQMKASSGKSLQYLHITEDHSSAAAFTENTLHPRLQKLGLPPS</sequence>
<organism evidence="2 3">
    <name type="scientific">Corchorus olitorius</name>
    <dbReference type="NCBI Taxonomy" id="93759"/>
    <lineage>
        <taxon>Eukaryota</taxon>
        <taxon>Viridiplantae</taxon>
        <taxon>Streptophyta</taxon>
        <taxon>Embryophyta</taxon>
        <taxon>Tracheophyta</taxon>
        <taxon>Spermatophyta</taxon>
        <taxon>Magnoliopsida</taxon>
        <taxon>eudicotyledons</taxon>
        <taxon>Gunneridae</taxon>
        <taxon>Pentapetalae</taxon>
        <taxon>rosids</taxon>
        <taxon>malvids</taxon>
        <taxon>Malvales</taxon>
        <taxon>Malvaceae</taxon>
        <taxon>Grewioideae</taxon>
        <taxon>Apeibeae</taxon>
        <taxon>Corchorus</taxon>
    </lineage>
</organism>
<gene>
    <name evidence="2" type="ORF">COLO4_05732</name>
</gene>
<proteinExistence type="predicted"/>